<keyword evidence="4" id="KW-0808">Transferase</keyword>
<evidence type="ECO:0000313" key="10">
    <source>
        <dbReference type="Proteomes" id="UP000092600"/>
    </source>
</evidence>
<comment type="pathway">
    <text evidence="2">Glycan metabolism.</text>
</comment>
<dbReference type="AlphaFoldDB" id="A0A199V8Q9"/>
<evidence type="ECO:0000259" key="8">
    <source>
        <dbReference type="Pfam" id="PF04577"/>
    </source>
</evidence>
<evidence type="ECO:0000256" key="6">
    <source>
        <dbReference type="SAM" id="MobiDB-lite"/>
    </source>
</evidence>
<comment type="caution">
    <text evidence="9">The sequence shown here is derived from an EMBL/GenBank/DDBJ whole genome shotgun (WGS) entry which is preliminary data.</text>
</comment>
<keyword evidence="5" id="KW-0325">Glycoprotein</keyword>
<evidence type="ECO:0000256" key="4">
    <source>
        <dbReference type="ARBA" id="ARBA00022679"/>
    </source>
</evidence>
<dbReference type="Proteomes" id="UP000092600">
    <property type="component" value="Unassembled WGS sequence"/>
</dbReference>
<gene>
    <name evidence="9" type="ORF">ACMD2_19928</name>
</gene>
<evidence type="ECO:0000256" key="7">
    <source>
        <dbReference type="SAM" id="Phobius"/>
    </source>
</evidence>
<dbReference type="Pfam" id="PF04577">
    <property type="entry name" value="Glyco_transf_61"/>
    <property type="match status" value="1"/>
</dbReference>
<name>A0A199V8Q9_ANACO</name>
<evidence type="ECO:0000256" key="3">
    <source>
        <dbReference type="ARBA" id="ARBA00022676"/>
    </source>
</evidence>
<evidence type="ECO:0000256" key="2">
    <source>
        <dbReference type="ARBA" id="ARBA00004881"/>
    </source>
</evidence>
<keyword evidence="7" id="KW-0472">Membrane</keyword>
<organism evidence="9 10">
    <name type="scientific">Ananas comosus</name>
    <name type="common">Pineapple</name>
    <name type="synonym">Ananas ananas</name>
    <dbReference type="NCBI Taxonomy" id="4615"/>
    <lineage>
        <taxon>Eukaryota</taxon>
        <taxon>Viridiplantae</taxon>
        <taxon>Streptophyta</taxon>
        <taxon>Embryophyta</taxon>
        <taxon>Tracheophyta</taxon>
        <taxon>Spermatophyta</taxon>
        <taxon>Magnoliopsida</taxon>
        <taxon>Liliopsida</taxon>
        <taxon>Poales</taxon>
        <taxon>Bromeliaceae</taxon>
        <taxon>Bromelioideae</taxon>
        <taxon>Ananas</taxon>
    </lineage>
</organism>
<feature type="compositionally biased region" description="Basic residues" evidence="6">
    <location>
        <begin position="1"/>
        <end position="10"/>
    </location>
</feature>
<feature type="region of interest" description="Disordered" evidence="6">
    <location>
        <begin position="1"/>
        <end position="23"/>
    </location>
</feature>
<keyword evidence="7" id="KW-0812">Transmembrane</keyword>
<feature type="domain" description="Glycosyltransferase 61 catalytic" evidence="8">
    <location>
        <begin position="283"/>
        <end position="379"/>
    </location>
</feature>
<dbReference type="PANTHER" id="PTHR20961:SF142">
    <property type="entry name" value="OS01G0956200 PROTEIN"/>
    <property type="match status" value="1"/>
</dbReference>
<dbReference type="GO" id="GO:0000139">
    <property type="term" value="C:Golgi membrane"/>
    <property type="evidence" value="ECO:0007669"/>
    <property type="project" value="UniProtKB-SubCell"/>
</dbReference>
<protein>
    <recommendedName>
        <fullName evidence="8">Glycosyltransferase 61 catalytic domain-containing protein</fullName>
    </recommendedName>
</protein>
<dbReference type="EMBL" id="LSRQ01002797">
    <property type="protein sequence ID" value="OAY73190.1"/>
    <property type="molecule type" value="Genomic_DNA"/>
</dbReference>
<comment type="subcellular location">
    <subcellularLocation>
        <location evidence="1">Golgi apparatus membrane</location>
        <topology evidence="1">Single-pass type II membrane protein</topology>
    </subcellularLocation>
</comment>
<evidence type="ECO:0000313" key="9">
    <source>
        <dbReference type="EMBL" id="OAY73190.1"/>
    </source>
</evidence>
<evidence type="ECO:0000256" key="1">
    <source>
        <dbReference type="ARBA" id="ARBA00004323"/>
    </source>
</evidence>
<dbReference type="InterPro" id="IPR049625">
    <property type="entry name" value="Glyco_transf_61_cat"/>
</dbReference>
<feature type="transmembrane region" description="Helical" evidence="7">
    <location>
        <begin position="34"/>
        <end position="53"/>
    </location>
</feature>
<proteinExistence type="predicted"/>
<dbReference type="GO" id="GO:0016763">
    <property type="term" value="F:pentosyltransferase activity"/>
    <property type="evidence" value="ECO:0007669"/>
    <property type="project" value="UniProtKB-ARBA"/>
</dbReference>
<reference evidence="9 10" key="1">
    <citation type="journal article" date="2016" name="DNA Res.">
        <title>The draft genome of MD-2 pineapple using hybrid error correction of long reads.</title>
        <authorList>
            <person name="Redwan R.M."/>
            <person name="Saidin A."/>
            <person name="Kumar S.V."/>
        </authorList>
    </citation>
    <scope>NUCLEOTIDE SEQUENCE [LARGE SCALE GENOMIC DNA]</scope>
    <source>
        <strain evidence="10">cv. MD2</strain>
        <tissue evidence="9">Leaf</tissue>
    </source>
</reference>
<keyword evidence="3" id="KW-0328">Glycosyltransferase</keyword>
<dbReference type="InterPro" id="IPR007657">
    <property type="entry name" value="Glycosyltransferase_61"/>
</dbReference>
<feature type="compositionally biased region" description="Basic and acidic residues" evidence="6">
    <location>
        <begin position="11"/>
        <end position="23"/>
    </location>
</feature>
<evidence type="ECO:0000256" key="5">
    <source>
        <dbReference type="ARBA" id="ARBA00023180"/>
    </source>
</evidence>
<keyword evidence="7" id="KW-1133">Transmembrane helix</keyword>
<accession>A0A199V8Q9</accession>
<dbReference type="PANTHER" id="PTHR20961">
    <property type="entry name" value="GLYCOSYLTRANSFERASE"/>
    <property type="match status" value="1"/>
</dbReference>
<sequence>MGQRCGKQHGKQHDQPIPKGREESKKAKQSSLHLFFFLSLFSTLCFFFAVRFLSTLSSSLSFFGDKEIAFYNNYTSHSWHRHSPCSFLSNNSSICCDRTSYHSDICFMSGDVRTHSHASSVVLYPPSNVTINRNSSAEEKIRPYPRKWEGIIMDRISELRLRAAAPQDAPHPCDVRHDVPAIFFSAGGYTGNVFHAFNDAILPLYITSHRLRRRVVLVVLNYHHWWFIKYREILAGISDYPPIDFSNNTRTHCFPGAVAGLRFHGTLAIDPAKLSDETMSMQTFRHMLEEAYNEPKETKPPRRPKLVVVSRGATRVVENEGEVVQLARAVGFDVEVLRPTDRMPMARVYASLSRCDAMMGVHGAALTHFLFMRPGATFIQVIPLGVKNVADTCYRDPAVRAGLRYAEYEVLPRESSLSRKYGADDVVVRDPERVQGKKAWDVTKQVYLEGQNVTLDIRRLRKTLARVFETVVADRRRQLNL</sequence>